<sequence length="279" mass="31039">MYYKVLGNNNADAETVVLSSGLGGSGSFWQPQLAMLSAHFRVIIYDQHGTGVSKGTVPAGYRMEDMADELAGLLNELDITRCHLVGHALGGIIGLHLALRYPALLQSLVVINGWAKLDNQTRRCFEVRQNLLLNSGVDAYVQAQPLFLYPGDWLSANDALLQEERQHQVAHFQGMENLLHRLQALMNSDLTETLGQVIAPTLAFSCKDDLLVPWMRSADLAERLQNSEHTQMLYGGHAMSVTDPETFNPILLEWLQRHSSQKPAAPSHHLPTETTWPKH</sequence>
<dbReference type="GO" id="GO:0019740">
    <property type="term" value="P:nitrogen utilization"/>
    <property type="evidence" value="ECO:0007669"/>
    <property type="project" value="UniProtKB-UniRule"/>
</dbReference>
<dbReference type="InterPro" id="IPR050471">
    <property type="entry name" value="AB_hydrolase"/>
</dbReference>
<dbReference type="Gene3D" id="3.40.50.1820">
    <property type="entry name" value="alpha/beta hydrolase"/>
    <property type="match status" value="1"/>
</dbReference>
<dbReference type="PRINTS" id="PR00111">
    <property type="entry name" value="ABHYDROLASE"/>
</dbReference>
<dbReference type="GO" id="GO:0006212">
    <property type="term" value="P:uracil catabolic process"/>
    <property type="evidence" value="ECO:0007669"/>
    <property type="project" value="UniProtKB-UniRule"/>
</dbReference>
<dbReference type="OrthoDB" id="9804723at2"/>
<dbReference type="Pfam" id="PF00561">
    <property type="entry name" value="Abhydrolase_1"/>
    <property type="match status" value="1"/>
</dbReference>
<feature type="region of interest" description="Disordered" evidence="3">
    <location>
        <begin position="258"/>
        <end position="279"/>
    </location>
</feature>
<comment type="function">
    <text evidence="2">Involved in pyrimidine catabolism. May facilitate the hydrolysis of carbamate, a reaction that can also occur spontaneously.</text>
</comment>
<dbReference type="SUPFAM" id="SSF53474">
    <property type="entry name" value="alpha/beta-Hydrolases"/>
    <property type="match status" value="1"/>
</dbReference>
<evidence type="ECO:0000313" key="6">
    <source>
        <dbReference type="Proteomes" id="UP000239197"/>
    </source>
</evidence>
<dbReference type="HAMAP" id="MF_00832">
    <property type="entry name" value="RutD"/>
    <property type="match status" value="1"/>
</dbReference>
<dbReference type="PANTHER" id="PTHR43433:SF5">
    <property type="entry name" value="AB HYDROLASE-1 DOMAIN-CONTAINING PROTEIN"/>
    <property type="match status" value="1"/>
</dbReference>
<dbReference type="NCBIfam" id="TIGR03611">
    <property type="entry name" value="RutD"/>
    <property type="match status" value="1"/>
</dbReference>
<keyword evidence="1 2" id="KW-0378">Hydrolase</keyword>
<dbReference type="EC" id="3.5.1.-" evidence="2"/>
<comment type="similarity">
    <text evidence="2">Belongs to the AB hydrolase superfamily. Hydrolase RutD family.</text>
</comment>
<organism evidence="5 6">
    <name type="scientific">Rahnella sikkimica</name>
    <dbReference type="NCBI Taxonomy" id="1805933"/>
    <lineage>
        <taxon>Bacteria</taxon>
        <taxon>Pseudomonadati</taxon>
        <taxon>Pseudomonadota</taxon>
        <taxon>Gammaproteobacteria</taxon>
        <taxon>Enterobacterales</taxon>
        <taxon>Yersiniaceae</taxon>
        <taxon>Rahnella</taxon>
    </lineage>
</organism>
<evidence type="ECO:0000256" key="3">
    <source>
        <dbReference type="SAM" id="MobiDB-lite"/>
    </source>
</evidence>
<reference evidence="6" key="1">
    <citation type="submission" date="2017-01" db="EMBL/GenBank/DDBJ databases">
        <title>Genome sequence of Rouxiella sp. ERMR1:05.</title>
        <authorList>
            <person name="Kumar R."/>
            <person name="Singh D."/>
            <person name="Kumar S."/>
        </authorList>
    </citation>
    <scope>NUCLEOTIDE SEQUENCE [LARGE SCALE GENOMIC DNA]</scope>
    <source>
        <strain evidence="6">ERMR1:05</strain>
    </source>
</reference>
<evidence type="ECO:0000313" key="5">
    <source>
        <dbReference type="EMBL" id="AVF35253.1"/>
    </source>
</evidence>
<dbReference type="GO" id="GO:0016811">
    <property type="term" value="F:hydrolase activity, acting on carbon-nitrogen (but not peptide) bonds, in linear amides"/>
    <property type="evidence" value="ECO:0007669"/>
    <property type="project" value="InterPro"/>
</dbReference>
<dbReference type="RefSeq" id="WP_104922752.1">
    <property type="nucleotide sequence ID" value="NZ_CP019062.1"/>
</dbReference>
<dbReference type="Proteomes" id="UP000239197">
    <property type="component" value="Chromosome"/>
</dbReference>
<proteinExistence type="inferred from homology"/>
<evidence type="ECO:0000256" key="2">
    <source>
        <dbReference type="HAMAP-Rule" id="MF_00832"/>
    </source>
</evidence>
<accession>A0A2L1UQN9</accession>
<dbReference type="InterPro" id="IPR029058">
    <property type="entry name" value="AB_hydrolase_fold"/>
</dbReference>
<gene>
    <name evidence="2" type="primary">rutD</name>
    <name evidence="5" type="ORF">BV494_10035</name>
</gene>
<evidence type="ECO:0000259" key="4">
    <source>
        <dbReference type="Pfam" id="PF00561"/>
    </source>
</evidence>
<dbReference type="InterPro" id="IPR019913">
    <property type="entry name" value="Pyrimidine_utilisation_RutD"/>
</dbReference>
<feature type="domain" description="AB hydrolase-1" evidence="4">
    <location>
        <begin position="15"/>
        <end position="240"/>
    </location>
</feature>
<evidence type="ECO:0000256" key="1">
    <source>
        <dbReference type="ARBA" id="ARBA00022801"/>
    </source>
</evidence>
<dbReference type="PANTHER" id="PTHR43433">
    <property type="entry name" value="HYDROLASE, ALPHA/BETA FOLD FAMILY PROTEIN"/>
    <property type="match status" value="1"/>
</dbReference>
<dbReference type="InterPro" id="IPR000073">
    <property type="entry name" value="AB_hydrolase_1"/>
</dbReference>
<protein>
    <recommendedName>
        <fullName evidence="2">Putative carbamate hydrolase RutD</fullName>
        <ecNumber evidence="2">3.5.1.-</ecNumber>
    </recommendedName>
    <alternativeName>
        <fullName evidence="2">Aminohydrolase</fullName>
    </alternativeName>
</protein>
<dbReference type="AlphaFoldDB" id="A0A2L1UQN9"/>
<name>A0A2L1UQN9_9GAMM</name>
<keyword evidence="6" id="KW-1185">Reference proteome</keyword>
<dbReference type="KEGG" id="rox:BV494_10035"/>
<dbReference type="EMBL" id="CP019062">
    <property type="protein sequence ID" value="AVF35253.1"/>
    <property type="molecule type" value="Genomic_DNA"/>
</dbReference>
<comment type="catalytic activity">
    <reaction evidence="2">
        <text>carbamate + 2 H(+) = NH4(+) + CO2</text>
        <dbReference type="Rhea" id="RHEA:15649"/>
        <dbReference type="ChEBI" id="CHEBI:13941"/>
        <dbReference type="ChEBI" id="CHEBI:15378"/>
        <dbReference type="ChEBI" id="CHEBI:16526"/>
        <dbReference type="ChEBI" id="CHEBI:28938"/>
    </reaction>
</comment>